<keyword evidence="1" id="KW-0175">Coiled coil</keyword>
<feature type="coiled-coil region" evidence="1">
    <location>
        <begin position="6"/>
        <end position="33"/>
    </location>
</feature>
<gene>
    <name evidence="2" type="ORF">F2P81_008462</name>
</gene>
<protein>
    <submittedName>
        <fullName evidence="2">Uncharacterized protein</fullName>
    </submittedName>
</protein>
<evidence type="ECO:0000313" key="2">
    <source>
        <dbReference type="EMBL" id="KAF0040227.1"/>
    </source>
</evidence>
<evidence type="ECO:0000313" key="3">
    <source>
        <dbReference type="Proteomes" id="UP000438429"/>
    </source>
</evidence>
<reference evidence="2 3" key="1">
    <citation type="submission" date="2019-06" db="EMBL/GenBank/DDBJ databases">
        <title>Draft genomes of female and male turbot (Scophthalmus maximus).</title>
        <authorList>
            <person name="Xu H."/>
            <person name="Xu X.-W."/>
            <person name="Shao C."/>
            <person name="Chen S."/>
        </authorList>
    </citation>
    <scope>NUCLEOTIDE SEQUENCE [LARGE SCALE GENOMIC DNA]</scope>
    <source>
        <strain evidence="2">Ysfricsl-2016a</strain>
        <tissue evidence="2">Blood</tissue>
    </source>
</reference>
<comment type="caution">
    <text evidence="2">The sequence shown here is derived from an EMBL/GenBank/DDBJ whole genome shotgun (WGS) entry which is preliminary data.</text>
</comment>
<organism evidence="2 3">
    <name type="scientific">Scophthalmus maximus</name>
    <name type="common">Turbot</name>
    <name type="synonym">Psetta maxima</name>
    <dbReference type="NCBI Taxonomy" id="52904"/>
    <lineage>
        <taxon>Eukaryota</taxon>
        <taxon>Metazoa</taxon>
        <taxon>Chordata</taxon>
        <taxon>Craniata</taxon>
        <taxon>Vertebrata</taxon>
        <taxon>Euteleostomi</taxon>
        <taxon>Actinopterygii</taxon>
        <taxon>Neopterygii</taxon>
        <taxon>Teleostei</taxon>
        <taxon>Neoteleostei</taxon>
        <taxon>Acanthomorphata</taxon>
        <taxon>Carangaria</taxon>
        <taxon>Pleuronectiformes</taxon>
        <taxon>Pleuronectoidei</taxon>
        <taxon>Scophthalmidae</taxon>
        <taxon>Scophthalmus</taxon>
    </lineage>
</organism>
<dbReference type="EMBL" id="VEVO01000007">
    <property type="protein sequence ID" value="KAF0040227.1"/>
    <property type="molecule type" value="Genomic_DNA"/>
</dbReference>
<dbReference type="Proteomes" id="UP000438429">
    <property type="component" value="Unassembled WGS sequence"/>
</dbReference>
<dbReference type="AlphaFoldDB" id="A0A6A4T2C7"/>
<accession>A0A6A4T2C7</accession>
<name>A0A6A4T2C7_SCOMX</name>
<proteinExistence type="predicted"/>
<evidence type="ECO:0000256" key="1">
    <source>
        <dbReference type="SAM" id="Coils"/>
    </source>
</evidence>
<sequence length="82" mass="9756">MEEERDAHMQTECNRLTEERDEAERQLKHIKRDTEFKAPSGRSVSEAFRRIRLDVLMGNEKMCVEVILFVLDEMLDQSLLRC</sequence>